<gene>
    <name evidence="2" type="ORF">EK21DRAFT_112529</name>
</gene>
<dbReference type="OrthoDB" id="2119228at2759"/>
<keyword evidence="1" id="KW-0732">Signal</keyword>
<comment type="caution">
    <text evidence="2">The sequence shown here is derived from an EMBL/GenBank/DDBJ whole genome shotgun (WGS) entry which is preliminary data.</text>
</comment>
<sequence>MKSFPLFLASASLLSHHLALASALTILTPRGKSNTADDGRREYNAGGAAWNVCYVGGRPYLTDPRIGDFSITFKECDGSGQGEGLTTPILQLNYVGNWSEIPVQTLAEQYHTYQRCSDMGGLGGSVFRDCDKGPFICHWSGMGNSDISVSRTKGWECSLPKIGRGCSPGWCGIYVTQYQKPDPAKDKYALEVAHLNDANENREVRPEH</sequence>
<protein>
    <submittedName>
        <fullName evidence="2">Uncharacterized protein</fullName>
    </submittedName>
</protein>
<reference evidence="2" key="1">
    <citation type="journal article" date="2020" name="Stud. Mycol.">
        <title>101 Dothideomycetes genomes: a test case for predicting lifestyles and emergence of pathogens.</title>
        <authorList>
            <person name="Haridas S."/>
            <person name="Albert R."/>
            <person name="Binder M."/>
            <person name="Bloem J."/>
            <person name="Labutti K."/>
            <person name="Salamov A."/>
            <person name="Andreopoulos B."/>
            <person name="Baker S."/>
            <person name="Barry K."/>
            <person name="Bills G."/>
            <person name="Bluhm B."/>
            <person name="Cannon C."/>
            <person name="Castanera R."/>
            <person name="Culley D."/>
            <person name="Daum C."/>
            <person name="Ezra D."/>
            <person name="Gonzalez J."/>
            <person name="Henrissat B."/>
            <person name="Kuo A."/>
            <person name="Liang C."/>
            <person name="Lipzen A."/>
            <person name="Lutzoni F."/>
            <person name="Magnuson J."/>
            <person name="Mondo S."/>
            <person name="Nolan M."/>
            <person name="Ohm R."/>
            <person name="Pangilinan J."/>
            <person name="Park H.-J."/>
            <person name="Ramirez L."/>
            <person name="Alfaro M."/>
            <person name="Sun H."/>
            <person name="Tritt A."/>
            <person name="Yoshinaga Y."/>
            <person name="Zwiers L.-H."/>
            <person name="Turgeon B."/>
            <person name="Goodwin S."/>
            <person name="Spatafora J."/>
            <person name="Crous P."/>
            <person name="Grigoriev I."/>
        </authorList>
    </citation>
    <scope>NUCLEOTIDE SEQUENCE</scope>
    <source>
        <strain evidence="2">CBS 110217</strain>
    </source>
</reference>
<name>A0A9P4H8X9_9PLEO</name>
<accession>A0A9P4H8X9</accession>
<evidence type="ECO:0000313" key="2">
    <source>
        <dbReference type="EMBL" id="KAF2029854.1"/>
    </source>
</evidence>
<organism evidence="2 3">
    <name type="scientific">Setomelanomma holmii</name>
    <dbReference type="NCBI Taxonomy" id="210430"/>
    <lineage>
        <taxon>Eukaryota</taxon>
        <taxon>Fungi</taxon>
        <taxon>Dikarya</taxon>
        <taxon>Ascomycota</taxon>
        <taxon>Pezizomycotina</taxon>
        <taxon>Dothideomycetes</taxon>
        <taxon>Pleosporomycetidae</taxon>
        <taxon>Pleosporales</taxon>
        <taxon>Pleosporineae</taxon>
        <taxon>Phaeosphaeriaceae</taxon>
        <taxon>Setomelanomma</taxon>
    </lineage>
</organism>
<evidence type="ECO:0000313" key="3">
    <source>
        <dbReference type="Proteomes" id="UP000799777"/>
    </source>
</evidence>
<keyword evidence="3" id="KW-1185">Reference proteome</keyword>
<dbReference type="EMBL" id="ML978196">
    <property type="protein sequence ID" value="KAF2029854.1"/>
    <property type="molecule type" value="Genomic_DNA"/>
</dbReference>
<dbReference type="AlphaFoldDB" id="A0A9P4H8X9"/>
<evidence type="ECO:0000256" key="1">
    <source>
        <dbReference type="SAM" id="SignalP"/>
    </source>
</evidence>
<feature type="signal peptide" evidence="1">
    <location>
        <begin position="1"/>
        <end position="23"/>
    </location>
</feature>
<feature type="chain" id="PRO_5040400369" evidence="1">
    <location>
        <begin position="24"/>
        <end position="208"/>
    </location>
</feature>
<dbReference type="Proteomes" id="UP000799777">
    <property type="component" value="Unassembled WGS sequence"/>
</dbReference>
<proteinExistence type="predicted"/>